<evidence type="ECO:0000259" key="4">
    <source>
        <dbReference type="SMART" id="SM00479"/>
    </source>
</evidence>
<dbReference type="Pfam" id="PF00929">
    <property type="entry name" value="RNase_T"/>
    <property type="match status" value="1"/>
</dbReference>
<proteinExistence type="predicted"/>
<dbReference type="RefSeq" id="WP_140693672.1">
    <property type="nucleotide sequence ID" value="NZ_RCZG01000007.1"/>
</dbReference>
<dbReference type="GO" id="GO:0003676">
    <property type="term" value="F:nucleic acid binding"/>
    <property type="evidence" value="ECO:0007669"/>
    <property type="project" value="InterPro"/>
</dbReference>
<dbReference type="CDD" id="cd06127">
    <property type="entry name" value="DEDDh"/>
    <property type="match status" value="1"/>
</dbReference>
<evidence type="ECO:0000256" key="3">
    <source>
        <dbReference type="ARBA" id="ARBA00022839"/>
    </source>
</evidence>
<dbReference type="GO" id="GO:0005829">
    <property type="term" value="C:cytosol"/>
    <property type="evidence" value="ECO:0007669"/>
    <property type="project" value="TreeGrafter"/>
</dbReference>
<dbReference type="InterPro" id="IPR013520">
    <property type="entry name" value="Ribonucl_H"/>
</dbReference>
<sequence>MATAWTRGLRDLRRRRPRRKAADDVDWRMDTFIVIDLETTGLDPRRDHIVSYGAVPIRGGRVKTAESVYGLVHVPGDVPPSSVKFHNLRTQDLEAAPPLAECVAVLDDLVGDHPVVAHCAWIERSFLRKAFRRSYLPFASPIVDTAVLARHILDVDIGPDQAVSLEYAANALGLPVHSPHHALGDAVTTASLFIALAGQLEHGKALTTAKLLELSEARP</sequence>
<dbReference type="EMBL" id="RCZG01000007">
    <property type="protein sequence ID" value="TPG32678.1"/>
    <property type="molecule type" value="Genomic_DNA"/>
</dbReference>
<organism evidence="5 6">
    <name type="scientific">Mycolicibacterium hodleri</name>
    <dbReference type="NCBI Taxonomy" id="49897"/>
    <lineage>
        <taxon>Bacteria</taxon>
        <taxon>Bacillati</taxon>
        <taxon>Actinomycetota</taxon>
        <taxon>Actinomycetes</taxon>
        <taxon>Mycobacteriales</taxon>
        <taxon>Mycobacteriaceae</taxon>
        <taxon>Mycolicibacterium</taxon>
    </lineage>
</organism>
<dbReference type="Proteomes" id="UP000320095">
    <property type="component" value="Unassembled WGS sequence"/>
</dbReference>
<evidence type="ECO:0000256" key="1">
    <source>
        <dbReference type="ARBA" id="ARBA00022722"/>
    </source>
</evidence>
<keyword evidence="6" id="KW-1185">Reference proteome</keyword>
<name>A0A502E4L4_9MYCO</name>
<accession>A0A502E4L4</accession>
<dbReference type="PANTHER" id="PTHR30231">
    <property type="entry name" value="DNA POLYMERASE III SUBUNIT EPSILON"/>
    <property type="match status" value="1"/>
</dbReference>
<dbReference type="AlphaFoldDB" id="A0A502E4L4"/>
<dbReference type="SUPFAM" id="SSF53098">
    <property type="entry name" value="Ribonuclease H-like"/>
    <property type="match status" value="1"/>
</dbReference>
<dbReference type="SMART" id="SM00479">
    <property type="entry name" value="EXOIII"/>
    <property type="match status" value="1"/>
</dbReference>
<evidence type="ECO:0000256" key="2">
    <source>
        <dbReference type="ARBA" id="ARBA00022801"/>
    </source>
</evidence>
<gene>
    <name evidence="5" type="ORF">EAH80_17855</name>
</gene>
<evidence type="ECO:0000313" key="6">
    <source>
        <dbReference type="Proteomes" id="UP000320095"/>
    </source>
</evidence>
<dbReference type="Gene3D" id="3.30.420.10">
    <property type="entry name" value="Ribonuclease H-like superfamily/Ribonuclease H"/>
    <property type="match status" value="1"/>
</dbReference>
<dbReference type="PANTHER" id="PTHR30231:SF4">
    <property type="entry name" value="PROTEIN NEN2"/>
    <property type="match status" value="1"/>
</dbReference>
<protein>
    <submittedName>
        <fullName evidence="5">3'-5' exonuclease</fullName>
    </submittedName>
</protein>
<keyword evidence="2" id="KW-0378">Hydrolase</keyword>
<keyword evidence="3 5" id="KW-0269">Exonuclease</keyword>
<dbReference type="InterPro" id="IPR012337">
    <property type="entry name" value="RNaseH-like_sf"/>
</dbReference>
<feature type="domain" description="Exonuclease" evidence="4">
    <location>
        <begin position="31"/>
        <end position="202"/>
    </location>
</feature>
<dbReference type="InterPro" id="IPR036397">
    <property type="entry name" value="RNaseH_sf"/>
</dbReference>
<evidence type="ECO:0000313" key="5">
    <source>
        <dbReference type="EMBL" id="TPG32678.1"/>
    </source>
</evidence>
<keyword evidence="1" id="KW-0540">Nuclease</keyword>
<comment type="caution">
    <text evidence="5">The sequence shown here is derived from an EMBL/GenBank/DDBJ whole genome shotgun (WGS) entry which is preliminary data.</text>
</comment>
<reference evidence="5 6" key="1">
    <citation type="journal article" date="2019" name="Environ. Microbiol.">
        <title>Species interactions and distinct microbial communities in high Arctic permafrost affected cryosols are associated with the CH4 and CO2 gas fluxes.</title>
        <authorList>
            <person name="Altshuler I."/>
            <person name="Hamel J."/>
            <person name="Turney S."/>
            <person name="Magnuson E."/>
            <person name="Levesque R."/>
            <person name="Greer C."/>
            <person name="Whyte L.G."/>
        </authorList>
    </citation>
    <scope>NUCLEOTIDE SEQUENCE [LARGE SCALE GENOMIC DNA]</scope>
    <source>
        <strain evidence="5 6">S5.20</strain>
    </source>
</reference>
<dbReference type="OrthoDB" id="190275at2"/>
<dbReference type="GO" id="GO:0008408">
    <property type="term" value="F:3'-5' exonuclease activity"/>
    <property type="evidence" value="ECO:0007669"/>
    <property type="project" value="TreeGrafter"/>
</dbReference>